<keyword evidence="1" id="KW-0472">Membrane</keyword>
<evidence type="ECO:0000256" key="1">
    <source>
        <dbReference type="SAM" id="Phobius"/>
    </source>
</evidence>
<name>A0AAV3SIH6_HALDO</name>
<proteinExistence type="predicted"/>
<feature type="transmembrane region" description="Helical" evidence="1">
    <location>
        <begin position="102"/>
        <end position="123"/>
    </location>
</feature>
<feature type="transmembrane region" description="Helical" evidence="1">
    <location>
        <begin position="38"/>
        <end position="55"/>
    </location>
</feature>
<evidence type="ECO:0000313" key="3">
    <source>
        <dbReference type="Proteomes" id="UP001500962"/>
    </source>
</evidence>
<dbReference type="Proteomes" id="UP001500962">
    <property type="component" value="Unassembled WGS sequence"/>
</dbReference>
<reference evidence="2" key="2">
    <citation type="submission" date="2023-12" db="EMBL/GenBank/DDBJ databases">
        <authorList>
            <person name="Sun Q."/>
            <person name="Inoue M."/>
        </authorList>
    </citation>
    <scope>NUCLEOTIDE SEQUENCE</scope>
    <source>
        <strain evidence="2">JCM 12289</strain>
    </source>
</reference>
<protein>
    <recommendedName>
        <fullName evidence="4">Sterol desaturase</fullName>
    </recommendedName>
</protein>
<sequence length="140" mass="14483">MRQHIETSAMQRRSWAIGGCIGLAIGCATYGWLVADAALAATLAGVYAIATGLTLEHRSVVPLGSGRTAGYDPWSGAWTVVVSLAALCGVGFWLPLAPGLRLALQLLVLGVGLAALQFGIGLVRSLPADERPESERVGAD</sequence>
<feature type="transmembrane region" description="Helical" evidence="1">
    <location>
        <begin position="76"/>
        <end position="96"/>
    </location>
</feature>
<evidence type="ECO:0008006" key="4">
    <source>
        <dbReference type="Google" id="ProtNLM"/>
    </source>
</evidence>
<organism evidence="2 3">
    <name type="scientific">Halococcus dombrowskii</name>
    <dbReference type="NCBI Taxonomy" id="179637"/>
    <lineage>
        <taxon>Archaea</taxon>
        <taxon>Methanobacteriati</taxon>
        <taxon>Methanobacteriota</taxon>
        <taxon>Stenosarchaea group</taxon>
        <taxon>Halobacteria</taxon>
        <taxon>Halobacteriales</taxon>
        <taxon>Halococcaceae</taxon>
        <taxon>Halococcus</taxon>
    </lineage>
</organism>
<dbReference type="AlphaFoldDB" id="A0AAV3SIH6"/>
<evidence type="ECO:0000313" key="2">
    <source>
        <dbReference type="EMBL" id="GAA0465520.1"/>
    </source>
</evidence>
<reference evidence="2" key="1">
    <citation type="journal article" date="2014" name="Int. J. Syst. Evol. Microbiol.">
        <title>Complete genome sequence of Corynebacterium casei LMG S-19264T (=DSM 44701T), isolated from a smear-ripened cheese.</title>
        <authorList>
            <consortium name="US DOE Joint Genome Institute (JGI-PGF)"/>
            <person name="Walter F."/>
            <person name="Albersmeier A."/>
            <person name="Kalinowski J."/>
            <person name="Ruckert C."/>
        </authorList>
    </citation>
    <scope>NUCLEOTIDE SEQUENCE</scope>
    <source>
        <strain evidence="2">JCM 12289</strain>
    </source>
</reference>
<dbReference type="PROSITE" id="PS51257">
    <property type="entry name" value="PROKAR_LIPOPROTEIN"/>
    <property type="match status" value="1"/>
</dbReference>
<keyword evidence="1" id="KW-0812">Transmembrane</keyword>
<accession>A0AAV3SIH6</accession>
<gene>
    <name evidence="2" type="ORF">GCM10008985_23120</name>
</gene>
<feature type="transmembrane region" description="Helical" evidence="1">
    <location>
        <begin position="12"/>
        <end position="32"/>
    </location>
</feature>
<comment type="caution">
    <text evidence="2">The sequence shown here is derived from an EMBL/GenBank/DDBJ whole genome shotgun (WGS) entry which is preliminary data.</text>
</comment>
<keyword evidence="1" id="KW-1133">Transmembrane helix</keyword>
<dbReference type="EMBL" id="BAAADN010000034">
    <property type="protein sequence ID" value="GAA0465520.1"/>
    <property type="molecule type" value="Genomic_DNA"/>
</dbReference>